<evidence type="ECO:0000313" key="2">
    <source>
        <dbReference type="EMBL" id="BAH90956.1"/>
    </source>
</evidence>
<dbReference type="AlphaFoldDB" id="C7IXZ2"/>
<organism evidence="2 3">
    <name type="scientific">Oryza sativa subsp. japonica</name>
    <name type="common">Rice</name>
    <dbReference type="NCBI Taxonomy" id="39947"/>
    <lineage>
        <taxon>Eukaryota</taxon>
        <taxon>Viridiplantae</taxon>
        <taxon>Streptophyta</taxon>
        <taxon>Embryophyta</taxon>
        <taxon>Tracheophyta</taxon>
        <taxon>Spermatophyta</taxon>
        <taxon>Magnoliopsida</taxon>
        <taxon>Liliopsida</taxon>
        <taxon>Poales</taxon>
        <taxon>Poaceae</taxon>
        <taxon>BOP clade</taxon>
        <taxon>Oryzoideae</taxon>
        <taxon>Oryzeae</taxon>
        <taxon>Oryzinae</taxon>
        <taxon>Oryza</taxon>
        <taxon>Oryza sativa</taxon>
    </lineage>
</organism>
<feature type="compositionally biased region" description="Acidic residues" evidence="1">
    <location>
        <begin position="68"/>
        <end position="81"/>
    </location>
</feature>
<name>C7IXZ2_ORYSJ</name>
<reference evidence="2 3" key="1">
    <citation type="journal article" date="2005" name="Nature">
        <title>The map-based sequence of the rice genome.</title>
        <authorList>
            <consortium name="International rice genome sequencing project (IRGSP)"/>
            <person name="Matsumoto T."/>
            <person name="Wu J."/>
            <person name="Kanamori H."/>
            <person name="Katayose Y."/>
            <person name="Fujisawa M."/>
            <person name="Namiki N."/>
            <person name="Mizuno H."/>
            <person name="Yamamoto K."/>
            <person name="Antonio B.A."/>
            <person name="Baba T."/>
            <person name="Sakata K."/>
            <person name="Nagamura Y."/>
            <person name="Aoki H."/>
            <person name="Arikawa K."/>
            <person name="Arita K."/>
            <person name="Bito T."/>
            <person name="Chiden Y."/>
            <person name="Fujitsuka N."/>
            <person name="Fukunaka R."/>
            <person name="Hamada M."/>
            <person name="Harada C."/>
            <person name="Hayashi A."/>
            <person name="Hijishita S."/>
            <person name="Honda M."/>
            <person name="Hosokawa S."/>
            <person name="Ichikawa Y."/>
            <person name="Idonuma A."/>
            <person name="Iijima M."/>
            <person name="Ikeda M."/>
            <person name="Ikeno M."/>
            <person name="Ito K."/>
            <person name="Ito S."/>
            <person name="Ito T."/>
            <person name="Ito Y."/>
            <person name="Ito Y."/>
            <person name="Iwabuchi A."/>
            <person name="Kamiya K."/>
            <person name="Karasawa W."/>
            <person name="Kurita K."/>
            <person name="Katagiri S."/>
            <person name="Kikuta A."/>
            <person name="Kobayashi H."/>
            <person name="Kobayashi N."/>
            <person name="Machita K."/>
            <person name="Maehara T."/>
            <person name="Masukawa M."/>
            <person name="Mizubayashi T."/>
            <person name="Mukai Y."/>
            <person name="Nagasaki H."/>
            <person name="Nagata Y."/>
            <person name="Naito S."/>
            <person name="Nakashima M."/>
            <person name="Nakama Y."/>
            <person name="Nakamichi Y."/>
            <person name="Nakamura M."/>
            <person name="Meguro A."/>
            <person name="Negishi M."/>
            <person name="Ohta I."/>
            <person name="Ohta T."/>
            <person name="Okamoto M."/>
            <person name="Ono N."/>
            <person name="Saji S."/>
            <person name="Sakaguchi M."/>
            <person name="Sakai K."/>
            <person name="Shibata M."/>
            <person name="Shimokawa T."/>
            <person name="Song J."/>
            <person name="Takazaki Y."/>
            <person name="Terasawa K."/>
            <person name="Tsugane M."/>
            <person name="Tsuji K."/>
            <person name="Ueda S."/>
            <person name="Waki K."/>
            <person name="Yamagata H."/>
            <person name="Yamamoto M."/>
            <person name="Yamamoto S."/>
            <person name="Yamane H."/>
            <person name="Yoshiki S."/>
            <person name="Yoshihara R."/>
            <person name="Yukawa K."/>
            <person name="Zhong H."/>
            <person name="Yano M."/>
            <person name="Yuan Q."/>
            <person name="Ouyang S."/>
            <person name="Liu J."/>
            <person name="Jones K.M."/>
            <person name="Gansberger K."/>
            <person name="Moffat K."/>
            <person name="Hill J."/>
            <person name="Bera J."/>
            <person name="Fadrosh D."/>
            <person name="Jin S."/>
            <person name="Johri S."/>
            <person name="Kim M."/>
            <person name="Overton L."/>
            <person name="Reardon M."/>
            <person name="Tsitrin T."/>
            <person name="Vuong H."/>
            <person name="Weaver B."/>
            <person name="Ciecko A."/>
            <person name="Tallon L."/>
            <person name="Jackson J."/>
            <person name="Pai G."/>
            <person name="Aken S.V."/>
            <person name="Utterback T."/>
            <person name="Reidmuller S."/>
            <person name="Feldblyum T."/>
            <person name="Hsiao J."/>
            <person name="Zismann V."/>
            <person name="Iobst S."/>
            <person name="de Vazeille A.R."/>
            <person name="Buell C.R."/>
            <person name="Ying K."/>
            <person name="Li Y."/>
            <person name="Lu T."/>
            <person name="Huang Y."/>
            <person name="Zhao Q."/>
            <person name="Feng Q."/>
            <person name="Zhang L."/>
            <person name="Zhu J."/>
            <person name="Weng Q."/>
            <person name="Mu J."/>
            <person name="Lu Y."/>
            <person name="Fan D."/>
            <person name="Liu Y."/>
            <person name="Guan J."/>
            <person name="Zhang Y."/>
            <person name="Yu S."/>
            <person name="Liu X."/>
            <person name="Zhang Y."/>
            <person name="Hong G."/>
            <person name="Han B."/>
            <person name="Choisne N."/>
            <person name="Demange N."/>
            <person name="Orjeda G."/>
            <person name="Samain S."/>
            <person name="Cattolico L."/>
            <person name="Pelletier E."/>
            <person name="Couloux A."/>
            <person name="Segurens B."/>
            <person name="Wincker P."/>
            <person name="D'Hont A."/>
            <person name="Scarpelli C."/>
            <person name="Weissenbach J."/>
            <person name="Salanoubat M."/>
            <person name="Quetier F."/>
            <person name="Yu Y."/>
            <person name="Kim H.R."/>
            <person name="Rambo T."/>
            <person name="Currie J."/>
            <person name="Collura K."/>
            <person name="Luo M."/>
            <person name="Yang T."/>
            <person name="Ammiraju J.S.S."/>
            <person name="Engler F."/>
            <person name="Soderlund C."/>
            <person name="Wing R.A."/>
            <person name="Palmer L.E."/>
            <person name="de la Bastide M."/>
            <person name="Spiegel L."/>
            <person name="Nascimento L."/>
            <person name="Zutavern T."/>
            <person name="O'Shaughnessy A."/>
            <person name="Dike S."/>
            <person name="Dedhia N."/>
            <person name="Preston R."/>
            <person name="Balija V."/>
            <person name="McCombie W.R."/>
            <person name="Chow T."/>
            <person name="Chen H."/>
            <person name="Chung M."/>
            <person name="Chen C."/>
            <person name="Shaw J."/>
            <person name="Wu H."/>
            <person name="Hsiao K."/>
            <person name="Chao Y."/>
            <person name="Chu M."/>
            <person name="Cheng C."/>
            <person name="Hour A."/>
            <person name="Lee P."/>
            <person name="Lin S."/>
            <person name="Lin Y."/>
            <person name="Liou J."/>
            <person name="Liu S."/>
            <person name="Hsing Y."/>
            <person name="Raghuvanshi S."/>
            <person name="Mohanty A."/>
            <person name="Bharti A.K."/>
            <person name="Gaur A."/>
            <person name="Gupta V."/>
            <person name="Kumar D."/>
            <person name="Ravi V."/>
            <person name="Vij S."/>
            <person name="Kapur A."/>
            <person name="Khurana P."/>
            <person name="Khurana P."/>
            <person name="Khurana J.P."/>
            <person name="Tyagi A.K."/>
            <person name="Gaikwad K."/>
            <person name="Singh A."/>
            <person name="Dalal V."/>
            <person name="Srivastava S."/>
            <person name="Dixit A."/>
            <person name="Pal A.K."/>
            <person name="Ghazi I.A."/>
            <person name="Yadav M."/>
            <person name="Pandit A."/>
            <person name="Bhargava A."/>
            <person name="Sureshbabu K."/>
            <person name="Batra K."/>
            <person name="Sharma T.R."/>
            <person name="Mohapatra T."/>
            <person name="Singh N.K."/>
            <person name="Messing J."/>
            <person name="Nelson A.B."/>
            <person name="Fuks G."/>
            <person name="Kavchok S."/>
            <person name="Keizer G."/>
            <person name="Linton E."/>
            <person name="Llaca V."/>
            <person name="Song R."/>
            <person name="Tanyolac B."/>
            <person name="Young S."/>
            <person name="Ho-Il K."/>
            <person name="Hahn J.H."/>
            <person name="Sangsakoo G."/>
            <person name="Vanavichit A."/>
            <person name="de Mattos Luiz.A.T."/>
            <person name="Zimmer P.D."/>
            <person name="Malone G."/>
            <person name="Dellagostin O."/>
            <person name="de Oliveira A.C."/>
            <person name="Bevan M."/>
            <person name="Bancroft I."/>
            <person name="Minx P."/>
            <person name="Cordum H."/>
            <person name="Wilson R."/>
            <person name="Cheng Z."/>
            <person name="Jin W."/>
            <person name="Jiang J."/>
            <person name="Leong S.A."/>
            <person name="Iwama H."/>
            <person name="Gojobori T."/>
            <person name="Itoh T."/>
            <person name="Niimura Y."/>
            <person name="Fujii Y."/>
            <person name="Habara T."/>
            <person name="Sakai H."/>
            <person name="Sato Y."/>
            <person name="Wilson G."/>
            <person name="Kumar K."/>
            <person name="McCouch S."/>
            <person name="Juretic N."/>
            <person name="Hoen D."/>
            <person name="Wright S."/>
            <person name="Bruskiewich R."/>
            <person name="Bureau T."/>
            <person name="Miyao A."/>
            <person name="Hirochika H."/>
            <person name="Nishikawa T."/>
            <person name="Kadowaki K."/>
            <person name="Sugiura M."/>
            <person name="Burr B."/>
            <person name="Sasaki T."/>
        </authorList>
    </citation>
    <scope>NUCLEOTIDE SEQUENCE [LARGE SCALE GENOMIC DNA]</scope>
    <source>
        <strain evidence="3">cv. Nipponbare</strain>
    </source>
</reference>
<evidence type="ECO:0000313" key="3">
    <source>
        <dbReference type="Proteomes" id="UP000000763"/>
    </source>
</evidence>
<dbReference type="KEGG" id="dosa:Os01g0208133"/>
<dbReference type="EMBL" id="AP008207">
    <property type="protein sequence ID" value="BAH90956.1"/>
    <property type="molecule type" value="Genomic_DNA"/>
</dbReference>
<feature type="compositionally biased region" description="Basic and acidic residues" evidence="1">
    <location>
        <begin position="160"/>
        <end position="188"/>
    </location>
</feature>
<sequence length="249" mass="27669">MVEFAATIAGVCIWRSRSGFFLFYGGDGGRGGGERELVLLLALAPQHAVESSHHEDPADDAAGVDGLAEEEDAAEDGEDEGERGGHGEEHGPLLLDAPRHQVERHGRDDDAGVGDGEEASVEPQPPRGGVPRRRHRRHRQRLRRADHALPRRGQQLVRVLAEHRRHEHGPEQPRHVRQQDQHRPHDPPRPAAPARRSFMAAAGEHAVVDQWAYRRPGVQRDHQHAGQAQANAGRLRRARQAPQPDHFLP</sequence>
<feature type="compositionally biased region" description="Basic residues" evidence="1">
    <location>
        <begin position="130"/>
        <end position="142"/>
    </location>
</feature>
<accession>C7IXZ2</accession>
<reference evidence="3" key="2">
    <citation type="journal article" date="2008" name="Nucleic Acids Res.">
        <title>The rice annotation project database (RAP-DB): 2008 update.</title>
        <authorList>
            <consortium name="The rice annotation project (RAP)"/>
        </authorList>
    </citation>
    <scope>GENOME REANNOTATION</scope>
    <source>
        <strain evidence="3">cv. Nipponbare</strain>
    </source>
</reference>
<evidence type="ECO:0000256" key="1">
    <source>
        <dbReference type="SAM" id="MobiDB-lite"/>
    </source>
</evidence>
<gene>
    <name evidence="2" type="ordered locus">Os01g0208133</name>
</gene>
<feature type="region of interest" description="Disordered" evidence="1">
    <location>
        <begin position="68"/>
        <end position="249"/>
    </location>
</feature>
<proteinExistence type="predicted"/>
<feature type="compositionally biased region" description="Basic and acidic residues" evidence="1">
    <location>
        <begin position="82"/>
        <end position="110"/>
    </location>
</feature>
<protein>
    <submittedName>
        <fullName evidence="2">Os01g0208133 protein</fullName>
    </submittedName>
</protein>
<dbReference type="Proteomes" id="UP000000763">
    <property type="component" value="Chromosome 1"/>
</dbReference>
<feature type="compositionally biased region" description="Acidic residues" evidence="1">
    <location>
        <begin position="111"/>
        <end position="120"/>
    </location>
</feature>